<dbReference type="InterPro" id="IPR003593">
    <property type="entry name" value="AAA+_ATPase"/>
</dbReference>
<sequence length="531" mass="57807">MGEDGQAAKPVSGRRGDLSLSTAIEESEMVADGILLRVKGLTKKFPGVVALDGVDIEARAGEIHGICGENGAGKSTLIKMLTGAHTPDSGTIEFDGVTYTALDPRRAMAIGIGCIYQELNLIPHLSVAENIFLGREIYLSDSLNILDRAQMNAKAAELLADIDLNVSPRARLGTLGVGHQQMIEICRAIWSNAKLIIMDEPTSSLSEKEAHDLFRVMARMKERGVAILFISHRLDEIRANCDTVTVMRDGRTIESFAMKERSVDNIIQLMVGRNIQNKYPKERAAHGDVVLSVRNLNRKGVLHDINFELRAGEVLGFAGLVGAGRTETARAITGADPFDSGTIEVFGKEVKIRQPLDSINAGIAFLTENRKEQGLILIQSVAFNATIVKMHKYGKAGWLSLKGIRETARKICAEMRLKTSGMDMLVGKLSGGNQQKVVIAKWLLSNAKIFIFDEPTRGIDVGAKVEVYKLINQLVAGGAGVIIICSEMEEVMGMADRILVMHEGEITGEMTQEEATQERIMYAASGFKQAS</sequence>
<evidence type="ECO:0000256" key="8">
    <source>
        <dbReference type="ARBA" id="ARBA00022840"/>
    </source>
</evidence>
<dbReference type="PROSITE" id="PS50893">
    <property type="entry name" value="ABC_TRANSPORTER_2"/>
    <property type="match status" value="2"/>
</dbReference>
<keyword evidence="6" id="KW-0677">Repeat</keyword>
<dbReference type="InterPro" id="IPR017871">
    <property type="entry name" value="ABC_transporter-like_CS"/>
</dbReference>
<dbReference type="EMBL" id="FMJD01000007">
    <property type="protein sequence ID" value="SCM75815.1"/>
    <property type="molecule type" value="Genomic_DNA"/>
</dbReference>
<name>A0A212LE60_9HYPH</name>
<accession>A0A212LE60</accession>
<dbReference type="PANTHER" id="PTHR43790:SF9">
    <property type="entry name" value="GALACTOFURANOSE TRANSPORTER ATP-BINDING PROTEIN YTFR"/>
    <property type="match status" value="1"/>
</dbReference>
<dbReference type="AlphaFoldDB" id="A0A212LE60"/>
<protein>
    <submittedName>
        <fullName evidence="12">Ribose import ATP-binding protein RbsA 1</fullName>
        <ecNumber evidence="12">3.6.3.17</ecNumber>
    </submittedName>
</protein>
<evidence type="ECO:0000256" key="3">
    <source>
        <dbReference type="ARBA" id="ARBA00022448"/>
    </source>
</evidence>
<feature type="domain" description="ABC transporter" evidence="11">
    <location>
        <begin position="284"/>
        <end position="528"/>
    </location>
</feature>
<keyword evidence="8 12" id="KW-0067">ATP-binding</keyword>
<dbReference type="Pfam" id="PF00005">
    <property type="entry name" value="ABC_tran"/>
    <property type="match status" value="2"/>
</dbReference>
<dbReference type="FunFam" id="3.40.50.300:FF:000127">
    <property type="entry name" value="Ribose import ATP-binding protein RbsA"/>
    <property type="match status" value="1"/>
</dbReference>
<proteinExistence type="inferred from homology"/>
<evidence type="ECO:0000256" key="5">
    <source>
        <dbReference type="ARBA" id="ARBA00022597"/>
    </source>
</evidence>
<evidence type="ECO:0000256" key="2">
    <source>
        <dbReference type="ARBA" id="ARBA00005417"/>
    </source>
</evidence>
<keyword evidence="12" id="KW-0378">Hydrolase</keyword>
<comment type="similarity">
    <text evidence="2">Belongs to the ABC transporter superfamily.</text>
</comment>
<dbReference type="CDD" id="cd03215">
    <property type="entry name" value="ABC_Carb_Monos_II"/>
    <property type="match status" value="1"/>
</dbReference>
<dbReference type="SUPFAM" id="SSF52540">
    <property type="entry name" value="P-loop containing nucleoside triphosphate hydrolases"/>
    <property type="match status" value="2"/>
</dbReference>
<keyword evidence="4" id="KW-1003">Cell membrane</keyword>
<evidence type="ECO:0000256" key="9">
    <source>
        <dbReference type="ARBA" id="ARBA00022967"/>
    </source>
</evidence>
<dbReference type="InterPro" id="IPR050107">
    <property type="entry name" value="ABC_carbohydrate_import_ATPase"/>
</dbReference>
<keyword evidence="9" id="KW-1278">Translocase</keyword>
<dbReference type="GO" id="GO:0005524">
    <property type="term" value="F:ATP binding"/>
    <property type="evidence" value="ECO:0007669"/>
    <property type="project" value="UniProtKB-KW"/>
</dbReference>
<keyword evidence="5" id="KW-0762">Sugar transport</keyword>
<dbReference type="InterPro" id="IPR003439">
    <property type="entry name" value="ABC_transporter-like_ATP-bd"/>
</dbReference>
<evidence type="ECO:0000256" key="6">
    <source>
        <dbReference type="ARBA" id="ARBA00022737"/>
    </source>
</evidence>
<dbReference type="SMART" id="SM00382">
    <property type="entry name" value="AAA"/>
    <property type="match status" value="2"/>
</dbReference>
<comment type="subcellular location">
    <subcellularLocation>
        <location evidence="1">Cell membrane</location>
        <topology evidence="1">Peripheral membrane protein</topology>
    </subcellularLocation>
</comment>
<dbReference type="Gene3D" id="3.40.50.300">
    <property type="entry name" value="P-loop containing nucleotide triphosphate hydrolases"/>
    <property type="match status" value="2"/>
</dbReference>
<evidence type="ECO:0000313" key="12">
    <source>
        <dbReference type="EMBL" id="SCM75815.1"/>
    </source>
</evidence>
<dbReference type="InterPro" id="IPR027417">
    <property type="entry name" value="P-loop_NTPase"/>
</dbReference>
<evidence type="ECO:0000256" key="10">
    <source>
        <dbReference type="ARBA" id="ARBA00023136"/>
    </source>
</evidence>
<evidence type="ECO:0000256" key="7">
    <source>
        <dbReference type="ARBA" id="ARBA00022741"/>
    </source>
</evidence>
<gene>
    <name evidence="12" type="primary">rbsA</name>
    <name evidence="12" type="ORF">KL86PLE_30262</name>
</gene>
<dbReference type="GO" id="GO:0005886">
    <property type="term" value="C:plasma membrane"/>
    <property type="evidence" value="ECO:0007669"/>
    <property type="project" value="UniProtKB-SubCell"/>
</dbReference>
<dbReference type="PROSITE" id="PS00211">
    <property type="entry name" value="ABC_TRANSPORTER_1"/>
    <property type="match status" value="1"/>
</dbReference>
<reference evidence="12" key="1">
    <citation type="submission" date="2016-08" db="EMBL/GenBank/DDBJ databases">
        <authorList>
            <person name="Seilhamer J.J."/>
        </authorList>
    </citation>
    <scope>NUCLEOTIDE SEQUENCE</scope>
    <source>
        <strain evidence="12">86</strain>
    </source>
</reference>
<keyword evidence="10" id="KW-0472">Membrane</keyword>
<keyword evidence="7" id="KW-0547">Nucleotide-binding</keyword>
<dbReference type="PANTHER" id="PTHR43790">
    <property type="entry name" value="CARBOHYDRATE TRANSPORT ATP-BINDING PROTEIN MG119-RELATED"/>
    <property type="match status" value="1"/>
</dbReference>
<feature type="domain" description="ABC transporter" evidence="11">
    <location>
        <begin position="36"/>
        <end position="274"/>
    </location>
</feature>
<evidence type="ECO:0000259" key="11">
    <source>
        <dbReference type="PROSITE" id="PS50893"/>
    </source>
</evidence>
<organism evidence="12">
    <name type="scientific">uncultured Pleomorphomonas sp</name>
    <dbReference type="NCBI Taxonomy" id="442121"/>
    <lineage>
        <taxon>Bacteria</taxon>
        <taxon>Pseudomonadati</taxon>
        <taxon>Pseudomonadota</taxon>
        <taxon>Alphaproteobacteria</taxon>
        <taxon>Hyphomicrobiales</taxon>
        <taxon>Pleomorphomonadaceae</taxon>
        <taxon>Pleomorphomonas</taxon>
        <taxon>environmental samples</taxon>
    </lineage>
</organism>
<dbReference type="EC" id="3.6.3.17" evidence="12"/>
<dbReference type="CDD" id="cd03216">
    <property type="entry name" value="ABC_Carb_Monos_I"/>
    <property type="match status" value="1"/>
</dbReference>
<dbReference type="GO" id="GO:0016887">
    <property type="term" value="F:ATP hydrolysis activity"/>
    <property type="evidence" value="ECO:0007669"/>
    <property type="project" value="InterPro"/>
</dbReference>
<evidence type="ECO:0000256" key="1">
    <source>
        <dbReference type="ARBA" id="ARBA00004202"/>
    </source>
</evidence>
<keyword evidence="3" id="KW-0813">Transport</keyword>
<evidence type="ECO:0000256" key="4">
    <source>
        <dbReference type="ARBA" id="ARBA00022475"/>
    </source>
</evidence>